<evidence type="ECO:0000313" key="2">
    <source>
        <dbReference type="Proteomes" id="UP001632038"/>
    </source>
</evidence>
<keyword evidence="2" id="KW-1185">Reference proteome</keyword>
<sequence>MDMHPSFIQEFCQIYSEISSRRAVVRSISTLRELGERRALLGGRYDHWC</sequence>
<name>A0ABD3DPG1_9LAMI</name>
<dbReference type="Proteomes" id="UP001632038">
    <property type="component" value="Unassembled WGS sequence"/>
</dbReference>
<organism evidence="1 2">
    <name type="scientific">Castilleja foliolosa</name>
    <dbReference type="NCBI Taxonomy" id="1961234"/>
    <lineage>
        <taxon>Eukaryota</taxon>
        <taxon>Viridiplantae</taxon>
        <taxon>Streptophyta</taxon>
        <taxon>Embryophyta</taxon>
        <taxon>Tracheophyta</taxon>
        <taxon>Spermatophyta</taxon>
        <taxon>Magnoliopsida</taxon>
        <taxon>eudicotyledons</taxon>
        <taxon>Gunneridae</taxon>
        <taxon>Pentapetalae</taxon>
        <taxon>asterids</taxon>
        <taxon>lamiids</taxon>
        <taxon>Lamiales</taxon>
        <taxon>Orobanchaceae</taxon>
        <taxon>Pedicularideae</taxon>
        <taxon>Castillejinae</taxon>
        <taxon>Castilleja</taxon>
    </lineage>
</organism>
<reference evidence="2" key="1">
    <citation type="journal article" date="2024" name="IScience">
        <title>Strigolactones Initiate the Formation of Haustorium-like Structures in Castilleja.</title>
        <authorList>
            <person name="Buerger M."/>
            <person name="Peterson D."/>
            <person name="Chory J."/>
        </authorList>
    </citation>
    <scope>NUCLEOTIDE SEQUENCE [LARGE SCALE GENOMIC DNA]</scope>
</reference>
<accession>A0ABD3DPG1</accession>
<evidence type="ECO:0000313" key="1">
    <source>
        <dbReference type="EMBL" id="KAL3642760.1"/>
    </source>
</evidence>
<dbReference type="AlphaFoldDB" id="A0ABD3DPG1"/>
<proteinExistence type="predicted"/>
<gene>
    <name evidence="1" type="ORF">CASFOL_013575</name>
</gene>
<comment type="caution">
    <text evidence="1">The sequence shown here is derived from an EMBL/GenBank/DDBJ whole genome shotgun (WGS) entry which is preliminary data.</text>
</comment>
<protein>
    <submittedName>
        <fullName evidence="1">Uncharacterized protein</fullName>
    </submittedName>
</protein>
<dbReference type="EMBL" id="JAVIJP010000016">
    <property type="protein sequence ID" value="KAL3642760.1"/>
    <property type="molecule type" value="Genomic_DNA"/>
</dbReference>